<protein>
    <submittedName>
        <fullName evidence="1">Uncharacterized protein</fullName>
    </submittedName>
</protein>
<dbReference type="EMBL" id="JASBWT010000075">
    <property type="protein sequence ID" value="KAJ9090940.1"/>
    <property type="molecule type" value="Genomic_DNA"/>
</dbReference>
<name>A0ACC2UV72_9TREE</name>
<keyword evidence="2" id="KW-1185">Reference proteome</keyword>
<evidence type="ECO:0000313" key="1">
    <source>
        <dbReference type="EMBL" id="KAJ9090940.1"/>
    </source>
</evidence>
<comment type="caution">
    <text evidence="1">The sequence shown here is derived from an EMBL/GenBank/DDBJ whole genome shotgun (WGS) entry which is preliminary data.</text>
</comment>
<gene>
    <name evidence="1" type="ORF">QFC21_007347</name>
</gene>
<accession>A0ACC2UV72</accession>
<dbReference type="Proteomes" id="UP001227268">
    <property type="component" value="Unassembled WGS sequence"/>
</dbReference>
<organism evidence="1 2">
    <name type="scientific">Naganishia friedmannii</name>
    <dbReference type="NCBI Taxonomy" id="89922"/>
    <lineage>
        <taxon>Eukaryota</taxon>
        <taxon>Fungi</taxon>
        <taxon>Dikarya</taxon>
        <taxon>Basidiomycota</taxon>
        <taxon>Agaricomycotina</taxon>
        <taxon>Tremellomycetes</taxon>
        <taxon>Filobasidiales</taxon>
        <taxon>Filobasidiaceae</taxon>
        <taxon>Naganishia</taxon>
    </lineage>
</organism>
<reference evidence="1" key="1">
    <citation type="submission" date="2023-04" db="EMBL/GenBank/DDBJ databases">
        <title>Draft Genome sequencing of Naganishia species isolated from polar environments using Oxford Nanopore Technology.</title>
        <authorList>
            <person name="Leo P."/>
            <person name="Venkateswaran K."/>
        </authorList>
    </citation>
    <scope>NUCLEOTIDE SEQUENCE</scope>
    <source>
        <strain evidence="1">MNA-CCFEE 5423</strain>
    </source>
</reference>
<evidence type="ECO:0000313" key="2">
    <source>
        <dbReference type="Proteomes" id="UP001227268"/>
    </source>
</evidence>
<proteinExistence type="predicted"/>
<sequence length="206" mass="23378">METLEEEFMTGWYAVTKEANIKIHGHFNINDDEYMKEFLNRHAIKDTELPNTSGDAQEAGYESPAYTSPSLYDEMADNDITHSNASPPSGFKERKTECYQSESDDSEDIDQEAKFKLGQRIQNAILLSNQGYHHFKKAKKEFDALPAASHAPYNKHQAAYSKATEYKPTQEQLDAAGHRTPRSVSSGSDRTIRMVKPPRRQGRSSR</sequence>